<dbReference type="HOGENOM" id="CLU_110161_3_0_9"/>
<dbReference type="KEGG" id="csb:CLSA_c34930"/>
<accession>U5MUL8</accession>
<evidence type="ECO:0000313" key="2">
    <source>
        <dbReference type="Proteomes" id="UP000017118"/>
    </source>
</evidence>
<dbReference type="RefSeq" id="WP_022747690.1">
    <property type="nucleotide sequence ID" value="NC_022571.1"/>
</dbReference>
<dbReference type="eggNOG" id="ENOG5032YBD">
    <property type="taxonomic scope" value="Bacteria"/>
</dbReference>
<keyword evidence="2" id="KW-1185">Reference proteome</keyword>
<gene>
    <name evidence="1" type="ORF">CLSA_c34930</name>
</gene>
<dbReference type="EMBL" id="CP006721">
    <property type="protein sequence ID" value="AGX44454.1"/>
    <property type="molecule type" value="Genomic_DNA"/>
</dbReference>
<proteinExistence type="predicted"/>
<reference evidence="1 2" key="1">
    <citation type="journal article" date="2013" name="Genome Announc.">
        <title>Complete Genome Sequence of the Solvent Producer Clostridium saccharobutylicum NCP262 (DSM 13864).</title>
        <authorList>
            <person name="Poehlein A."/>
            <person name="Hartwich K."/>
            <person name="Krabben P."/>
            <person name="Ehrenreich A."/>
            <person name="Liebl W."/>
            <person name="Durre P."/>
            <person name="Gottschalk G."/>
            <person name="Daniel R."/>
        </authorList>
    </citation>
    <scope>NUCLEOTIDE SEQUENCE [LARGE SCALE GENOMIC DNA]</scope>
    <source>
        <strain evidence="1">DSM 13864</strain>
    </source>
</reference>
<organism evidence="1 2">
    <name type="scientific">Clostridium saccharobutylicum DSM 13864</name>
    <dbReference type="NCBI Taxonomy" id="1345695"/>
    <lineage>
        <taxon>Bacteria</taxon>
        <taxon>Bacillati</taxon>
        <taxon>Bacillota</taxon>
        <taxon>Clostridia</taxon>
        <taxon>Eubacteriales</taxon>
        <taxon>Clostridiaceae</taxon>
        <taxon>Clostridium</taxon>
    </lineage>
</organism>
<protein>
    <recommendedName>
        <fullName evidence="3">Transporter</fullName>
    </recommendedName>
</protein>
<dbReference type="Proteomes" id="UP000017118">
    <property type="component" value="Chromosome"/>
</dbReference>
<dbReference type="AlphaFoldDB" id="U5MUL8"/>
<evidence type="ECO:0000313" key="1">
    <source>
        <dbReference type="EMBL" id="AGX44454.1"/>
    </source>
</evidence>
<evidence type="ECO:0008006" key="3">
    <source>
        <dbReference type="Google" id="ProtNLM"/>
    </source>
</evidence>
<name>U5MUL8_CLOSA</name>
<dbReference type="GeneID" id="55475826"/>
<sequence>MREYGPPKSPPPKTKPKKPKVSYIIDCLQSYTYVWPKHGKPFWFYPTRIEEGEVSGYRWDGKKWSFYGFDEKSISQVACYPVPTLY</sequence>
<dbReference type="PATRIC" id="fig|1345695.10.peg.3060"/>
<dbReference type="OrthoDB" id="2068061at2"/>